<dbReference type="OrthoDB" id="3070253at2759"/>
<protein>
    <recommendedName>
        <fullName evidence="3">F-box domain-containing protein</fullName>
    </recommendedName>
</protein>
<sequence length="450" mass="50409">MSSRLTRPFPPKSMLNDFEKPIPRLPQELVDHIIDHLHDDPVTLNSCALVCHAWLPTSRLHIFSKVSLKVTPAAGHLTPSELCKRLHRLFTASPSIICYVRELEVLEGSPLGGQTAPQAASGGNRSTTWVTTECTFPHLLRMFTHLKRLEFGAHPTTLHWAMLPPSLQSAIRHVFSLRTLTFVRLKSWSFTHSRELAGLLGSARNLQGLALVSVCVTGEPSMPGAIIDVPSAEDLAESPEVPVDEGVISPRRSRLEFLTMEYVDAGNWLLSPRSTMDLQGLRELRVAHFEDLPAVERLLARTGISLEHFHFKTGILDVYPFDLSINANLRSIKLTLEDPPLALRWVQTLLKSISPTNVLEHISLEFFTDLKQMVDGWAELDSLLLRPELSGLRQVEFGLFTLSTSAEFARVTEELAGLGARGILRMYRLGLKNQRSNQQLMPRISRYESS</sequence>
<evidence type="ECO:0008006" key="3">
    <source>
        <dbReference type="Google" id="ProtNLM"/>
    </source>
</evidence>
<dbReference type="EMBL" id="BRPK01000019">
    <property type="protein sequence ID" value="GLB45006.1"/>
    <property type="molecule type" value="Genomic_DNA"/>
</dbReference>
<accession>A0A9P3Q0H3</accession>
<organism evidence="1 2">
    <name type="scientific">Lyophyllum shimeji</name>
    <name type="common">Hon-shimeji</name>
    <name type="synonym">Tricholoma shimeji</name>
    <dbReference type="NCBI Taxonomy" id="47721"/>
    <lineage>
        <taxon>Eukaryota</taxon>
        <taxon>Fungi</taxon>
        <taxon>Dikarya</taxon>
        <taxon>Basidiomycota</taxon>
        <taxon>Agaricomycotina</taxon>
        <taxon>Agaricomycetes</taxon>
        <taxon>Agaricomycetidae</taxon>
        <taxon>Agaricales</taxon>
        <taxon>Tricholomatineae</taxon>
        <taxon>Lyophyllaceae</taxon>
        <taxon>Lyophyllum</taxon>
    </lineage>
</organism>
<dbReference type="SUPFAM" id="SSF81383">
    <property type="entry name" value="F-box domain"/>
    <property type="match status" value="1"/>
</dbReference>
<dbReference type="AlphaFoldDB" id="A0A9P3Q0H3"/>
<evidence type="ECO:0000313" key="2">
    <source>
        <dbReference type="Proteomes" id="UP001063166"/>
    </source>
</evidence>
<gene>
    <name evidence="1" type="ORF">LshimejAT787_1900840</name>
</gene>
<comment type="caution">
    <text evidence="1">The sequence shown here is derived from an EMBL/GenBank/DDBJ whole genome shotgun (WGS) entry which is preliminary data.</text>
</comment>
<reference evidence="1" key="1">
    <citation type="submission" date="2022-07" db="EMBL/GenBank/DDBJ databases">
        <title>The genome of Lyophyllum shimeji provides insight into the initial evolution of ectomycorrhizal fungal genome.</title>
        <authorList>
            <person name="Kobayashi Y."/>
            <person name="Shibata T."/>
            <person name="Hirakawa H."/>
            <person name="Shigenobu S."/>
            <person name="Nishiyama T."/>
            <person name="Yamada A."/>
            <person name="Hasebe M."/>
            <person name="Kawaguchi M."/>
        </authorList>
    </citation>
    <scope>NUCLEOTIDE SEQUENCE</scope>
    <source>
        <strain evidence="1">AT787</strain>
    </source>
</reference>
<dbReference type="Proteomes" id="UP001063166">
    <property type="component" value="Unassembled WGS sequence"/>
</dbReference>
<keyword evidence="2" id="KW-1185">Reference proteome</keyword>
<proteinExistence type="predicted"/>
<name>A0A9P3Q0H3_LYOSH</name>
<dbReference type="InterPro" id="IPR036047">
    <property type="entry name" value="F-box-like_dom_sf"/>
</dbReference>
<evidence type="ECO:0000313" key="1">
    <source>
        <dbReference type="EMBL" id="GLB45006.1"/>
    </source>
</evidence>